<dbReference type="EMBL" id="BA000030">
    <property type="protein sequence ID" value="BAC75179.1"/>
    <property type="molecule type" value="Genomic_DNA"/>
</dbReference>
<reference evidence="2 3" key="2">
    <citation type="journal article" date="2003" name="Nat. Biotechnol.">
        <title>Complete genome sequence and comparative analysis of the industrial microorganism Streptomyces avermitilis.</title>
        <authorList>
            <person name="Ikeda H."/>
            <person name="Ishikawa J."/>
            <person name="Hanamoto A."/>
            <person name="Shinose M."/>
            <person name="Kikuchi H."/>
            <person name="Shiba T."/>
            <person name="Sakaki Y."/>
            <person name="Hattori M."/>
            <person name="Omura S."/>
        </authorList>
    </citation>
    <scope>NUCLEOTIDE SEQUENCE [LARGE SCALE GENOMIC DNA]</scope>
    <source>
        <strain evidence="3">ATCC 31267 / DSM 46492 / JCM 5070 / NBRC 14893 / NCIMB 12804 / NRRL 8165 / MA-4680</strain>
    </source>
</reference>
<feature type="compositionally biased region" description="Low complexity" evidence="1">
    <location>
        <begin position="15"/>
        <end position="24"/>
    </location>
</feature>
<organism evidence="2 3">
    <name type="scientific">Streptomyces avermitilis (strain ATCC 31267 / DSM 46492 / JCM 5070 / NBRC 14893 / NCIMB 12804 / NRRL 8165 / MA-4680)</name>
    <dbReference type="NCBI Taxonomy" id="227882"/>
    <lineage>
        <taxon>Bacteria</taxon>
        <taxon>Bacillati</taxon>
        <taxon>Actinomycetota</taxon>
        <taxon>Actinomycetes</taxon>
        <taxon>Kitasatosporales</taxon>
        <taxon>Streptomycetaceae</taxon>
        <taxon>Streptomyces</taxon>
    </lineage>
</organism>
<reference evidence="2 3" key="3">
    <citation type="journal article" date="2014" name="J. Ind. Microbiol. Biotechnol.">
        <title>Genome mining of the Streptomyces avermitilis genome and development of genome-minimized hosts for heterologous expression of biosynthetic gene clusters.</title>
        <authorList>
            <person name="Ikeda H."/>
            <person name="Shin-ya K."/>
            <person name="Omura S."/>
        </authorList>
    </citation>
    <scope>NUCLEOTIDE SEQUENCE [LARGE SCALE GENOMIC DNA]</scope>
    <source>
        <strain evidence="3">ATCC 31267 / DSM 46492 / JCM 5070 / NBRC 14893 / NCIMB 12804 / NRRL 8165 / MA-4680</strain>
    </source>
</reference>
<proteinExistence type="predicted"/>
<protein>
    <submittedName>
        <fullName evidence="2">Uncharacterized protein</fullName>
    </submittedName>
</protein>
<dbReference type="AlphaFoldDB" id="Q825I9"/>
<sequence>MFAPSVIESPKATRVPSTSSVVTVSPARKYQEVSVAVNPSRPSSAVRSPERGAETYVVSKASRWWVEGPVEPGRYTLTSRFCPRSTSTGSTSVSSSRPRPITAFVAPSKETGRGGRPSGATLTAPTVSSAGPWRFDSRRRARVPPALGRTTIRTVWSRKDRPKGTMLGAHTATVCCMPVMVTLLPGRRVRTAGASGFTAVDDGCLPASVRRGSASSGIPWTWPKFEWH</sequence>
<dbReference type="KEGG" id="sma:SAVERM_7468"/>
<reference evidence="2 3" key="1">
    <citation type="journal article" date="2001" name="Proc. Natl. Acad. Sci. U.S.A.">
        <title>Genome sequence of an industrial microorganism Streptomyces avermitilis: deducing the ability of producing secondary metabolites.</title>
        <authorList>
            <person name="Omura S."/>
            <person name="Ikeda H."/>
            <person name="Ishikawa J."/>
            <person name="Hanamoto A."/>
            <person name="Takahashi C."/>
            <person name="Shinose M."/>
            <person name="Takahashi Y."/>
            <person name="Horikawa H."/>
            <person name="Nakazawa H."/>
            <person name="Osonoe T."/>
            <person name="Kikuchi H."/>
            <person name="Shiba T."/>
            <person name="Sakaki Y."/>
            <person name="Hattori M."/>
        </authorList>
    </citation>
    <scope>NUCLEOTIDE SEQUENCE [LARGE SCALE GENOMIC DNA]</scope>
    <source>
        <strain evidence="3">ATCC 31267 / DSM 46492 / JCM 5070 / NBRC 14893 / NCIMB 12804 / NRRL 8165 / MA-4680</strain>
    </source>
</reference>
<accession>Q825I9</accession>
<evidence type="ECO:0000313" key="2">
    <source>
        <dbReference type="EMBL" id="BAC75179.1"/>
    </source>
</evidence>
<evidence type="ECO:0000313" key="3">
    <source>
        <dbReference type="Proteomes" id="UP000000428"/>
    </source>
</evidence>
<feature type="region of interest" description="Disordered" evidence="1">
    <location>
        <begin position="107"/>
        <end position="131"/>
    </location>
</feature>
<evidence type="ECO:0000256" key="1">
    <source>
        <dbReference type="SAM" id="MobiDB-lite"/>
    </source>
</evidence>
<dbReference type="Proteomes" id="UP000000428">
    <property type="component" value="Chromosome"/>
</dbReference>
<keyword evidence="3" id="KW-1185">Reference proteome</keyword>
<name>Q825I9_STRAW</name>
<gene>
    <name evidence="2" type="ORF">SAVERM_7468</name>
</gene>
<feature type="region of interest" description="Disordered" evidence="1">
    <location>
        <begin position="1"/>
        <end position="24"/>
    </location>
</feature>
<dbReference type="HOGENOM" id="CLU_1214221_0_0_11"/>
<feature type="compositionally biased region" description="Polar residues" evidence="1">
    <location>
        <begin position="120"/>
        <end position="129"/>
    </location>
</feature>